<dbReference type="Proteomes" id="UP001219518">
    <property type="component" value="Unassembled WGS sequence"/>
</dbReference>
<feature type="region of interest" description="Disordered" evidence="1">
    <location>
        <begin position="33"/>
        <end position="106"/>
    </location>
</feature>
<dbReference type="AlphaFoldDB" id="A0AAE1HD20"/>
<comment type="caution">
    <text evidence="2">The sequence shown here is derived from an EMBL/GenBank/DDBJ whole genome shotgun (WGS) entry which is preliminary data.</text>
</comment>
<proteinExistence type="predicted"/>
<evidence type="ECO:0000313" key="3">
    <source>
        <dbReference type="Proteomes" id="UP001219518"/>
    </source>
</evidence>
<name>A0AAE1HD20_9NEOP</name>
<evidence type="ECO:0000313" key="2">
    <source>
        <dbReference type="EMBL" id="KAK3918958.1"/>
    </source>
</evidence>
<sequence length="486" mass="54946">MDTVPTFSYNEHKCCGLQTPSILSVGLGNGQGPEWEIGQRGPDFPTFQGSVAKAGNVTGKVRVDDPLGEDEEGDSDDETEDEEEFTDSEPDSDSGEEVRRDKPKTYLLRPSPPVRQWFAQVRRPRSPQVRLVHKRKQLVVQDVLPQWQKAIPRRSAFRVMQQAITMETTVCGRHFLGEDIITHDVKAVQGGGTIVVPKFRPVLRKNAVPCKFESTAEYEPAPPPEPVAPPAAIEVYDESDMDTELPPTLQRSVTFTPFRESQPPKRITRVVIHSIAHTVKLPGMLWGVHTDKENKTAFTIIDEHLRTQKAVVFTHSLKPLVLINKTVLDMPEVKNKKDIEALLLKLHCMKPCMGVLEQGTKDQEWSEKCTGYASFKSSRCEPCKILARALTKSLHYMKGKTTDSGNSLDKLRKRMKYQGRCILRLKKEVKLLNIKIDKTMKQMSKIKHEKIGEIIQLLPPEQQSLVKACFEASKHHSNKGRRYATD</sequence>
<organism evidence="2 3">
    <name type="scientific">Frankliniella fusca</name>
    <dbReference type="NCBI Taxonomy" id="407009"/>
    <lineage>
        <taxon>Eukaryota</taxon>
        <taxon>Metazoa</taxon>
        <taxon>Ecdysozoa</taxon>
        <taxon>Arthropoda</taxon>
        <taxon>Hexapoda</taxon>
        <taxon>Insecta</taxon>
        <taxon>Pterygota</taxon>
        <taxon>Neoptera</taxon>
        <taxon>Paraneoptera</taxon>
        <taxon>Thysanoptera</taxon>
        <taxon>Terebrantia</taxon>
        <taxon>Thripoidea</taxon>
        <taxon>Thripidae</taxon>
        <taxon>Frankliniella</taxon>
    </lineage>
</organism>
<reference evidence="2" key="1">
    <citation type="submission" date="2021-07" db="EMBL/GenBank/DDBJ databases">
        <authorList>
            <person name="Catto M.A."/>
            <person name="Jacobson A."/>
            <person name="Kennedy G."/>
            <person name="Labadie P."/>
            <person name="Hunt B.G."/>
            <person name="Srinivasan R."/>
        </authorList>
    </citation>
    <scope>NUCLEOTIDE SEQUENCE</scope>
    <source>
        <strain evidence="2">PL_HMW_Pooled</strain>
        <tissue evidence="2">Head</tissue>
    </source>
</reference>
<keyword evidence="3" id="KW-1185">Reference proteome</keyword>
<accession>A0AAE1HD20</accession>
<gene>
    <name evidence="2" type="ORF">KUF71_001082</name>
</gene>
<protein>
    <submittedName>
        <fullName evidence="2">Heat-inducible transcription repressor</fullName>
    </submittedName>
</protein>
<reference evidence="2" key="2">
    <citation type="journal article" date="2023" name="BMC Genomics">
        <title>Pest status, molecular evolution, and epigenetic factors derived from the genome assembly of Frankliniella fusca, a thysanopteran phytovirus vector.</title>
        <authorList>
            <person name="Catto M.A."/>
            <person name="Labadie P.E."/>
            <person name="Jacobson A.L."/>
            <person name="Kennedy G.G."/>
            <person name="Srinivasan R."/>
            <person name="Hunt B.G."/>
        </authorList>
    </citation>
    <scope>NUCLEOTIDE SEQUENCE</scope>
    <source>
        <strain evidence="2">PL_HMW_Pooled</strain>
    </source>
</reference>
<feature type="compositionally biased region" description="Acidic residues" evidence="1">
    <location>
        <begin position="66"/>
        <end position="95"/>
    </location>
</feature>
<evidence type="ECO:0000256" key="1">
    <source>
        <dbReference type="SAM" id="MobiDB-lite"/>
    </source>
</evidence>
<dbReference type="EMBL" id="JAHWGI010000968">
    <property type="protein sequence ID" value="KAK3918958.1"/>
    <property type="molecule type" value="Genomic_DNA"/>
</dbReference>